<feature type="binding site" evidence="13">
    <location>
        <begin position="360"/>
        <end position="361"/>
    </location>
    <ligand>
        <name>4-CDP-2-C-methyl-D-erythritol 2-phosphate</name>
        <dbReference type="ChEBI" id="CHEBI:57919"/>
    </ligand>
</feature>
<evidence type="ECO:0000256" key="6">
    <source>
        <dbReference type="ARBA" id="ARBA00009789"/>
    </source>
</evidence>
<evidence type="ECO:0000256" key="5">
    <source>
        <dbReference type="ARBA" id="ARBA00004787"/>
    </source>
</evidence>
<comment type="pathway">
    <text evidence="5 13">Isoprenoid biosynthesis; isopentenyl diphosphate biosynthesis via DXP pathway; isopentenyl diphosphate from 1-deoxy-D-xylulose 5-phosphate: step 2/6.</text>
</comment>
<keyword evidence="17" id="KW-1185">Reference proteome</keyword>
<dbReference type="InterPro" id="IPR034683">
    <property type="entry name" value="IspD/TarI"/>
</dbReference>
<feature type="binding site" evidence="13">
    <location>
        <position position="368"/>
    </location>
    <ligand>
        <name>a divalent metal cation</name>
        <dbReference type="ChEBI" id="CHEBI:60240"/>
    </ligand>
</feature>
<feature type="site" description="Transition state stabilizer" evidence="13">
    <location>
        <position position="31"/>
    </location>
</feature>
<evidence type="ECO:0000256" key="10">
    <source>
        <dbReference type="ARBA" id="ARBA00023229"/>
    </source>
</evidence>
<evidence type="ECO:0000256" key="1">
    <source>
        <dbReference type="ARBA" id="ARBA00000200"/>
    </source>
</evidence>
<gene>
    <name evidence="16" type="primary">ispF</name>
    <name evidence="13" type="synonym">ispDF</name>
    <name evidence="16" type="ORF">Q5761_12075</name>
</gene>
<feature type="site" description="Positions MEP for the nucleophilic attack" evidence="13">
    <location>
        <position position="286"/>
    </location>
</feature>
<dbReference type="CDD" id="cd00554">
    <property type="entry name" value="MECDP_synthase"/>
    <property type="match status" value="1"/>
</dbReference>
<feature type="region of interest" description="2-C-methyl-D-erythritol 4-phosphate cytidylyltransferase" evidence="13">
    <location>
        <begin position="1"/>
        <end position="327"/>
    </location>
</feature>
<dbReference type="NCBIfam" id="TIGR00151">
    <property type="entry name" value="ispF"/>
    <property type="match status" value="1"/>
</dbReference>
<dbReference type="EMBL" id="CP132508">
    <property type="protein sequence ID" value="WPD19062.1"/>
    <property type="molecule type" value="Genomic_DNA"/>
</dbReference>
<comment type="catalytic activity">
    <reaction evidence="2 13">
        <text>2-C-methyl-D-erythritol 4-phosphate + CTP + H(+) = 4-CDP-2-C-methyl-D-erythritol + diphosphate</text>
        <dbReference type="Rhea" id="RHEA:13429"/>
        <dbReference type="ChEBI" id="CHEBI:15378"/>
        <dbReference type="ChEBI" id="CHEBI:33019"/>
        <dbReference type="ChEBI" id="CHEBI:37563"/>
        <dbReference type="ChEBI" id="CHEBI:57823"/>
        <dbReference type="ChEBI" id="CHEBI:58262"/>
        <dbReference type="EC" id="2.7.7.60"/>
    </reaction>
</comment>
<dbReference type="InterPro" id="IPR001228">
    <property type="entry name" value="IspD"/>
</dbReference>
<evidence type="ECO:0000256" key="8">
    <source>
        <dbReference type="ARBA" id="ARBA00022695"/>
    </source>
</evidence>
<name>A0ABZ0QNI7_9FIRM</name>
<feature type="region of interest" description="2-C-methyl-D-erythritol 2,4-cyclodiphosphate synthase" evidence="13">
    <location>
        <begin position="328"/>
        <end position="484"/>
    </location>
</feature>
<comment type="function">
    <text evidence="13">Bifunctional enzyme that catalyzes the formation of 4-diphosphocytidyl-2-C-methyl-D-erythritol from CTP and 2-C-methyl-D-erythritol 4-phosphate (MEP) (IspD), and catalyzes the conversion of 4-diphosphocytidyl-2-C-methyl-D-erythritol 2-phosphate (CDP-ME2P) to 2-C-methyl-D-erythritol 2,4-cyclodiphosphate (ME-CPP) with a corresponding release of cytidine 5-monophosphate (CMP) (IspF).</text>
</comment>
<feature type="compositionally biased region" description="Low complexity" evidence="14">
    <location>
        <begin position="167"/>
        <end position="193"/>
    </location>
</feature>
<dbReference type="HAMAP" id="MF_00108">
    <property type="entry name" value="IspD"/>
    <property type="match status" value="1"/>
</dbReference>
<dbReference type="Gene3D" id="3.30.1330.50">
    <property type="entry name" value="2-C-methyl-D-erythritol 2,4-cyclodiphosphate synthase"/>
    <property type="match status" value="1"/>
</dbReference>
<dbReference type="CDD" id="cd02516">
    <property type="entry name" value="CDP-ME_synthetase"/>
    <property type="match status" value="1"/>
</dbReference>
<keyword evidence="12 13" id="KW-0511">Multifunctional enzyme</keyword>
<evidence type="ECO:0000313" key="17">
    <source>
        <dbReference type="Proteomes" id="UP001304683"/>
    </source>
</evidence>
<comment type="caution">
    <text evidence="13">Lacks conserved residue(s) required for the propagation of feature annotation.</text>
</comment>
<feature type="site" description="Positions MEP for the nucleophilic attack" evidence="13">
    <location>
        <position position="229"/>
    </location>
</feature>
<feature type="binding site" evidence="13">
    <location>
        <position position="334"/>
    </location>
    <ligand>
        <name>a divalent metal cation</name>
        <dbReference type="ChEBI" id="CHEBI:60240"/>
    </ligand>
</feature>
<feature type="site" description="Transition state stabilizer" evidence="13">
    <location>
        <position position="38"/>
    </location>
</feature>
<dbReference type="InterPro" id="IPR018294">
    <property type="entry name" value="ISPD_synthase_CS"/>
</dbReference>
<dbReference type="Pfam" id="PF02542">
    <property type="entry name" value="YgbB"/>
    <property type="match status" value="1"/>
</dbReference>
<reference evidence="16 17" key="1">
    <citation type="submission" date="2023-08" db="EMBL/GenBank/DDBJ databases">
        <title>Genome sequence of Thermaerobacter compostii strain Ins1, a spore-forming filamentous bacterium isolated from a deep geothermal reservoir.</title>
        <authorList>
            <person name="Bregnard D."/>
            <person name="Gonzalez D."/>
            <person name="Junier P."/>
        </authorList>
    </citation>
    <scope>NUCLEOTIDE SEQUENCE [LARGE SCALE GENOMIC DNA]</scope>
    <source>
        <strain evidence="16 17">Ins1</strain>
    </source>
</reference>
<organism evidence="16 17">
    <name type="scientific">Thermaerobacter composti</name>
    <dbReference type="NCBI Taxonomy" id="554949"/>
    <lineage>
        <taxon>Bacteria</taxon>
        <taxon>Bacillati</taxon>
        <taxon>Bacillota</taxon>
        <taxon>Clostridia</taxon>
        <taxon>Eubacteriales</taxon>
        <taxon>Clostridiales Family XVII. Incertae Sedis</taxon>
        <taxon>Thermaerobacter</taxon>
    </lineage>
</organism>
<comment type="similarity">
    <text evidence="13">In the N-terminal section; belongs to the IspD/TarI cytidylyltransferase family. IspD subfamily.</text>
</comment>
<dbReference type="Pfam" id="PF01128">
    <property type="entry name" value="IspD"/>
    <property type="match status" value="2"/>
</dbReference>
<comment type="catalytic activity">
    <reaction evidence="1 13">
        <text>4-CDP-2-C-methyl-D-erythritol 2-phosphate = 2-C-methyl-D-erythritol 2,4-cyclic diphosphate + CMP</text>
        <dbReference type="Rhea" id="RHEA:23864"/>
        <dbReference type="ChEBI" id="CHEBI:57919"/>
        <dbReference type="ChEBI" id="CHEBI:58483"/>
        <dbReference type="ChEBI" id="CHEBI:60377"/>
        <dbReference type="EC" id="4.6.1.12"/>
    </reaction>
</comment>
<feature type="binding site" evidence="13">
    <location>
        <begin position="334"/>
        <end position="336"/>
    </location>
    <ligand>
        <name>4-CDP-2-C-methyl-D-erythritol 2-phosphate</name>
        <dbReference type="ChEBI" id="CHEBI:57919"/>
    </ligand>
</feature>
<keyword evidence="11 13" id="KW-0456">Lyase</keyword>
<evidence type="ECO:0000256" key="11">
    <source>
        <dbReference type="ARBA" id="ARBA00023239"/>
    </source>
</evidence>
<comment type="cofactor">
    <cofactor evidence="3 13">
        <name>a divalent metal cation</name>
        <dbReference type="ChEBI" id="CHEBI:60240"/>
    </cofactor>
</comment>
<dbReference type="InterPro" id="IPR026596">
    <property type="entry name" value="IspD/F"/>
</dbReference>
<dbReference type="PROSITE" id="PS01350">
    <property type="entry name" value="ISPF"/>
    <property type="match status" value="1"/>
</dbReference>
<evidence type="ECO:0000256" key="13">
    <source>
        <dbReference type="HAMAP-Rule" id="MF_01520"/>
    </source>
</evidence>
<feature type="binding site" evidence="13">
    <location>
        <position position="465"/>
    </location>
    <ligand>
        <name>4-CDP-2-C-methyl-D-erythritol 2-phosphate</name>
        <dbReference type="ChEBI" id="CHEBI:57919"/>
    </ligand>
</feature>
<comment type="similarity">
    <text evidence="13">In the C-terminal section; belongs to the IspF family.</text>
</comment>
<evidence type="ECO:0000256" key="12">
    <source>
        <dbReference type="ARBA" id="ARBA00023268"/>
    </source>
</evidence>
<dbReference type="InterPro" id="IPR020555">
    <property type="entry name" value="MECDP_synthase_CS"/>
</dbReference>
<evidence type="ECO:0000256" key="4">
    <source>
        <dbReference type="ARBA" id="ARBA00004709"/>
    </source>
</evidence>
<proteinExistence type="inferred from homology"/>
<accession>A0ABZ0QNI7</accession>
<feature type="binding site" evidence="13">
    <location>
        <begin position="458"/>
        <end position="461"/>
    </location>
    <ligand>
        <name>4-CDP-2-C-methyl-D-erythritol 2-phosphate</name>
        <dbReference type="ChEBI" id="CHEBI:57919"/>
    </ligand>
</feature>
<dbReference type="PROSITE" id="PS01295">
    <property type="entry name" value="ISPD"/>
    <property type="match status" value="1"/>
</dbReference>
<dbReference type="Proteomes" id="UP001304683">
    <property type="component" value="Chromosome"/>
</dbReference>
<dbReference type="SUPFAM" id="SSF53448">
    <property type="entry name" value="Nucleotide-diphospho-sugar transferases"/>
    <property type="match status" value="1"/>
</dbReference>
<evidence type="ECO:0000256" key="14">
    <source>
        <dbReference type="SAM" id="MobiDB-lite"/>
    </source>
</evidence>
<dbReference type="Gene3D" id="3.90.550.10">
    <property type="entry name" value="Spore Coat Polysaccharide Biosynthesis Protein SpsA, Chain A"/>
    <property type="match status" value="1"/>
</dbReference>
<evidence type="ECO:0000256" key="2">
    <source>
        <dbReference type="ARBA" id="ARBA00001282"/>
    </source>
</evidence>
<dbReference type="HAMAP" id="MF_01520">
    <property type="entry name" value="IspDF"/>
    <property type="match status" value="1"/>
</dbReference>
<feature type="site" description="Transition state stabilizer" evidence="13">
    <location>
        <position position="360"/>
    </location>
</feature>
<feature type="domain" description="2-C-methyl-D-erythritol 2,4-cyclodiphosphate synthase" evidence="15">
    <location>
        <begin position="327"/>
        <end position="480"/>
    </location>
</feature>
<dbReference type="PANTHER" id="PTHR43181:SF1">
    <property type="entry name" value="2-C-METHYL-D-ERYTHRITOL 2,4-CYCLODIPHOSPHATE SYNTHASE, CHLOROPLASTIC"/>
    <property type="match status" value="1"/>
</dbReference>
<evidence type="ECO:0000259" key="15">
    <source>
        <dbReference type="Pfam" id="PF02542"/>
    </source>
</evidence>
<dbReference type="HAMAP" id="MF_00107">
    <property type="entry name" value="IspF"/>
    <property type="match status" value="1"/>
</dbReference>
<feature type="binding site" evidence="13">
    <location>
        <position position="468"/>
    </location>
    <ligand>
        <name>4-CDP-2-C-methyl-D-erythritol 2-phosphate</name>
        <dbReference type="ChEBI" id="CHEBI:57919"/>
    </ligand>
</feature>
<feature type="binding site" evidence="13">
    <location>
        <begin position="382"/>
        <end position="384"/>
    </location>
    <ligand>
        <name>4-CDP-2-C-methyl-D-erythritol 2-phosphate</name>
        <dbReference type="ChEBI" id="CHEBI:57919"/>
    </ligand>
</feature>
<evidence type="ECO:0000256" key="9">
    <source>
        <dbReference type="ARBA" id="ARBA00022723"/>
    </source>
</evidence>
<keyword evidence="8 13" id="KW-0548">Nucleotidyltransferase</keyword>
<keyword evidence="7 13" id="KW-0808">Transferase</keyword>
<dbReference type="EC" id="4.6.1.12" evidence="13"/>
<comment type="similarity">
    <text evidence="6">Belongs to the IspD/TarI cytidylyltransferase family. IspD subfamily.</text>
</comment>
<evidence type="ECO:0000256" key="3">
    <source>
        <dbReference type="ARBA" id="ARBA00001968"/>
    </source>
</evidence>
<dbReference type="InterPro" id="IPR003526">
    <property type="entry name" value="MECDP_synthase"/>
</dbReference>
<dbReference type="RefSeq" id="WP_318750703.1">
    <property type="nucleotide sequence ID" value="NZ_CP132508.1"/>
</dbReference>
<keyword evidence="9 13" id="KW-0479">Metal-binding</keyword>
<feature type="site" description="Transition state stabilizer" evidence="13">
    <location>
        <position position="459"/>
    </location>
</feature>
<dbReference type="InterPro" id="IPR036571">
    <property type="entry name" value="MECDP_synthase_sf"/>
</dbReference>
<protein>
    <recommendedName>
        <fullName evidence="13">Bifunctional enzyme IspD/IspF</fullName>
    </recommendedName>
    <domain>
        <recommendedName>
            <fullName evidence="13">2-C-methyl-D-erythritol 4-phosphate cytidylyltransferase</fullName>
            <ecNumber evidence="13">2.7.7.60</ecNumber>
        </recommendedName>
        <alternativeName>
            <fullName evidence="13">4-diphosphocytidyl-2C-methyl-D-erythritol synthase</fullName>
        </alternativeName>
        <alternativeName>
            <fullName evidence="13">MEP cytidylyltransferase</fullName>
            <shortName evidence="13">MCT</shortName>
        </alternativeName>
    </domain>
    <domain>
        <recommendedName>
            <fullName evidence="13">2-C-methyl-D-erythritol 2,4-cyclodiphosphate synthase</fullName>
            <shortName evidence="13">MECDP-synthase</shortName>
            <shortName evidence="13">MECPP-synthase</shortName>
            <shortName evidence="13">MECPS</shortName>
            <ecNumber evidence="13">4.6.1.12</ecNumber>
        </recommendedName>
    </domain>
</protein>
<dbReference type="SUPFAM" id="SSF69765">
    <property type="entry name" value="IpsF-like"/>
    <property type="match status" value="1"/>
</dbReference>
<feature type="binding site" evidence="13">
    <location>
        <position position="336"/>
    </location>
    <ligand>
        <name>a divalent metal cation</name>
        <dbReference type="ChEBI" id="CHEBI:60240"/>
    </ligand>
</feature>
<sequence>MTGRDEPAAVGAGEALADVAAVVPAAGRSVRVGGGVNKVFRELGGRPVLAHALAALAAAGVPRAVVALRGADRPLWQERVTPWLPARMAVDLVEGGEERQDSVYAALAHLAAGSRPPRWVLVHDAARPLARPALVARVLAAARRYGAAVPAVPVGDTIKAVAAADVEPAGSTSAAAGAADEGRRPGAPAAPAAPESPQPGVPTGGSGAEPDAVPPGEGPVEWVAATLPRHRLRAVQTPQGFDFQRLWAAHQQARRHGWRGFTDDASLLERLGVPVALVPGDPANLKLTWPTDFAVAEHWLDAAASASPAAAAEGAGGPRDTGPVPSFRIGLGYDVHRFAAGRPLVLGGVPIPAERGLAGHSDADVVLHAAMDALLGAAGLPDIGHWFPPGDPRWAGAASTALAAEVVALLHRHGWQPAQVDVTVVAEEPRLAPFVEAMRRSVAGALGLPPTQVGIKATTNEGLGFPGRREGIAALAVALITPRP</sequence>
<keyword evidence="10 13" id="KW-0414">Isoprene biosynthesis</keyword>
<evidence type="ECO:0000313" key="16">
    <source>
        <dbReference type="EMBL" id="WPD19062.1"/>
    </source>
</evidence>
<dbReference type="EC" id="2.7.7.60" evidence="13"/>
<dbReference type="GO" id="GO:0008685">
    <property type="term" value="F:2-C-methyl-D-erythritol 2,4-cyclodiphosphate synthase activity"/>
    <property type="evidence" value="ECO:0007669"/>
    <property type="project" value="UniProtKB-EC"/>
</dbReference>
<feature type="region of interest" description="Disordered" evidence="14">
    <location>
        <begin position="166"/>
        <end position="219"/>
    </location>
</feature>
<comment type="pathway">
    <text evidence="4 13">Isoprenoid biosynthesis; isopentenyl diphosphate biosynthesis via DXP pathway; isopentenyl diphosphate from 1-deoxy-D-xylulose 5-phosphate: step 4/6.</text>
</comment>
<evidence type="ECO:0000256" key="7">
    <source>
        <dbReference type="ARBA" id="ARBA00022679"/>
    </source>
</evidence>
<dbReference type="InterPro" id="IPR029044">
    <property type="entry name" value="Nucleotide-diphossugar_trans"/>
</dbReference>
<dbReference type="PANTHER" id="PTHR43181">
    <property type="entry name" value="2-C-METHYL-D-ERYTHRITOL 2,4-CYCLODIPHOSPHATE SYNTHASE, CHLOROPLASTIC"/>
    <property type="match status" value="1"/>
</dbReference>